<comment type="caution">
    <text evidence="1">The sequence shown here is derived from an EMBL/GenBank/DDBJ whole genome shotgun (WGS) entry which is preliminary data.</text>
</comment>
<protein>
    <submittedName>
        <fullName evidence="1">Uncharacterized protein</fullName>
    </submittedName>
</protein>
<proteinExistence type="predicted"/>
<gene>
    <name evidence="1" type="ORF">QVD17_36105</name>
</gene>
<sequence length="90" mass="10223">MAKVCNDFEYEDVMVSFEGDVVECGASVVYKDDIKPMTQTGSWVPDYDEFRMIDHDSTSSDDWHHGRWSKPTFCFGGSKIGDSKTVEVWG</sequence>
<evidence type="ECO:0000313" key="1">
    <source>
        <dbReference type="EMBL" id="KAK1409578.1"/>
    </source>
</evidence>
<dbReference type="EMBL" id="JAUHHV010000010">
    <property type="protein sequence ID" value="KAK1409578.1"/>
    <property type="molecule type" value="Genomic_DNA"/>
</dbReference>
<dbReference type="AlphaFoldDB" id="A0AAD8NIT8"/>
<name>A0AAD8NIT8_TARER</name>
<dbReference type="Proteomes" id="UP001229421">
    <property type="component" value="Unassembled WGS sequence"/>
</dbReference>
<reference evidence="1" key="1">
    <citation type="journal article" date="2023" name="bioRxiv">
        <title>Improved chromosome-level genome assembly for marigold (Tagetes erecta).</title>
        <authorList>
            <person name="Jiang F."/>
            <person name="Yuan L."/>
            <person name="Wang S."/>
            <person name="Wang H."/>
            <person name="Xu D."/>
            <person name="Wang A."/>
            <person name="Fan W."/>
        </authorList>
    </citation>
    <scope>NUCLEOTIDE SEQUENCE</scope>
    <source>
        <strain evidence="1">WSJ</strain>
        <tissue evidence="1">Leaf</tissue>
    </source>
</reference>
<evidence type="ECO:0000313" key="2">
    <source>
        <dbReference type="Proteomes" id="UP001229421"/>
    </source>
</evidence>
<accession>A0AAD8NIT8</accession>
<organism evidence="1 2">
    <name type="scientific">Tagetes erecta</name>
    <name type="common">African marigold</name>
    <dbReference type="NCBI Taxonomy" id="13708"/>
    <lineage>
        <taxon>Eukaryota</taxon>
        <taxon>Viridiplantae</taxon>
        <taxon>Streptophyta</taxon>
        <taxon>Embryophyta</taxon>
        <taxon>Tracheophyta</taxon>
        <taxon>Spermatophyta</taxon>
        <taxon>Magnoliopsida</taxon>
        <taxon>eudicotyledons</taxon>
        <taxon>Gunneridae</taxon>
        <taxon>Pentapetalae</taxon>
        <taxon>asterids</taxon>
        <taxon>campanulids</taxon>
        <taxon>Asterales</taxon>
        <taxon>Asteraceae</taxon>
        <taxon>Asteroideae</taxon>
        <taxon>Heliantheae alliance</taxon>
        <taxon>Tageteae</taxon>
        <taxon>Tagetes</taxon>
    </lineage>
</organism>
<keyword evidence="2" id="KW-1185">Reference proteome</keyword>